<proteinExistence type="predicted"/>
<dbReference type="RefSeq" id="XP_040746641.1">
    <property type="nucleotide sequence ID" value="XM_040892240.1"/>
</dbReference>
<comment type="caution">
    <text evidence="1">The sequence shown here is derived from an EMBL/GenBank/DDBJ whole genome shotgun (WGS) entry which is preliminary data.</text>
</comment>
<dbReference type="EMBL" id="MCFD01000002">
    <property type="protein sequence ID" value="ORX73301.1"/>
    <property type="molecule type" value="Genomic_DNA"/>
</dbReference>
<protein>
    <submittedName>
        <fullName evidence="1">Uncharacterized protein</fullName>
    </submittedName>
</protein>
<evidence type="ECO:0000313" key="1">
    <source>
        <dbReference type="EMBL" id="ORX73301.1"/>
    </source>
</evidence>
<sequence length="110" mass="12283">MRRCRRKNNADETQYRFVATPYAPLHDDLSGPVFKKREKSYHLQPVAIKNFYLSLGQTRWKISISGSQPRQPSVAAGHTSLTISPAVFSVGDPKHIGYASFYSPGPRCSG</sequence>
<organism evidence="1 2">
    <name type="scientific">Linderina pennispora</name>
    <dbReference type="NCBI Taxonomy" id="61395"/>
    <lineage>
        <taxon>Eukaryota</taxon>
        <taxon>Fungi</taxon>
        <taxon>Fungi incertae sedis</taxon>
        <taxon>Zoopagomycota</taxon>
        <taxon>Kickxellomycotina</taxon>
        <taxon>Kickxellomycetes</taxon>
        <taxon>Kickxellales</taxon>
        <taxon>Kickxellaceae</taxon>
        <taxon>Linderina</taxon>
    </lineage>
</organism>
<dbReference type="AlphaFoldDB" id="A0A1Y1WI97"/>
<dbReference type="Proteomes" id="UP000193922">
    <property type="component" value="Unassembled WGS sequence"/>
</dbReference>
<name>A0A1Y1WI97_9FUNG</name>
<accession>A0A1Y1WI97</accession>
<gene>
    <name evidence="1" type="ORF">DL89DRAFT_91053</name>
</gene>
<reference evidence="1 2" key="1">
    <citation type="submission" date="2016-07" db="EMBL/GenBank/DDBJ databases">
        <title>Pervasive Adenine N6-methylation of Active Genes in Fungi.</title>
        <authorList>
            <consortium name="DOE Joint Genome Institute"/>
            <person name="Mondo S.J."/>
            <person name="Dannebaum R.O."/>
            <person name="Kuo R.C."/>
            <person name="Labutti K."/>
            <person name="Haridas S."/>
            <person name="Kuo A."/>
            <person name="Salamov A."/>
            <person name="Ahrendt S.R."/>
            <person name="Lipzen A."/>
            <person name="Sullivan W."/>
            <person name="Andreopoulos W.B."/>
            <person name="Clum A."/>
            <person name="Lindquist E."/>
            <person name="Daum C."/>
            <person name="Ramamoorthy G.K."/>
            <person name="Gryganskyi A."/>
            <person name="Culley D."/>
            <person name="Magnuson J.K."/>
            <person name="James T.Y."/>
            <person name="O'Malley M.A."/>
            <person name="Stajich J.E."/>
            <person name="Spatafora J.W."/>
            <person name="Visel A."/>
            <person name="Grigoriev I.V."/>
        </authorList>
    </citation>
    <scope>NUCLEOTIDE SEQUENCE [LARGE SCALE GENOMIC DNA]</scope>
    <source>
        <strain evidence="1 2">ATCC 12442</strain>
    </source>
</reference>
<dbReference type="GeneID" id="63808888"/>
<evidence type="ECO:0000313" key="2">
    <source>
        <dbReference type="Proteomes" id="UP000193922"/>
    </source>
</evidence>
<keyword evidence="2" id="KW-1185">Reference proteome</keyword>